<dbReference type="GeneID" id="63822970"/>
<evidence type="ECO:0000256" key="1">
    <source>
        <dbReference type="SAM" id="MobiDB-lite"/>
    </source>
</evidence>
<feature type="compositionally biased region" description="Low complexity" evidence="1">
    <location>
        <begin position="711"/>
        <end position="720"/>
    </location>
</feature>
<dbReference type="PANTHER" id="PTHR37283:SF1">
    <property type="entry name" value="PH DOMAIN-CONTAINING PROTEIN YHR131C"/>
    <property type="match status" value="1"/>
</dbReference>
<dbReference type="RefSeq" id="XP_040758977.1">
    <property type="nucleotide sequence ID" value="XM_040905941.1"/>
</dbReference>
<feature type="compositionally biased region" description="Basic and acidic residues" evidence="1">
    <location>
        <begin position="47"/>
        <end position="58"/>
    </location>
</feature>
<feature type="compositionally biased region" description="Low complexity" evidence="1">
    <location>
        <begin position="235"/>
        <end position="246"/>
    </location>
</feature>
<feature type="compositionally biased region" description="Pro residues" evidence="1">
    <location>
        <begin position="293"/>
        <end position="309"/>
    </location>
</feature>
<feature type="region of interest" description="Disordered" evidence="1">
    <location>
        <begin position="429"/>
        <end position="489"/>
    </location>
</feature>
<protein>
    <recommendedName>
        <fullName evidence="4">PH domain-containing protein</fullName>
    </recommendedName>
</protein>
<accession>A0A165BKU3</accession>
<feature type="compositionally biased region" description="Acidic residues" evidence="1">
    <location>
        <begin position="358"/>
        <end position="372"/>
    </location>
</feature>
<feature type="region of interest" description="Disordered" evidence="1">
    <location>
        <begin position="38"/>
        <end position="58"/>
    </location>
</feature>
<gene>
    <name evidence="2" type="ORF">LAESUDRAFT_687015</name>
</gene>
<name>A0A165BKU3_9APHY</name>
<feature type="compositionally biased region" description="Low complexity" evidence="1">
    <location>
        <begin position="812"/>
        <end position="831"/>
    </location>
</feature>
<feature type="compositionally biased region" description="Pro residues" evidence="1">
    <location>
        <begin position="573"/>
        <end position="589"/>
    </location>
</feature>
<keyword evidence="3" id="KW-1185">Reference proteome</keyword>
<feature type="compositionally biased region" description="Basic and acidic residues" evidence="1">
    <location>
        <begin position="541"/>
        <end position="551"/>
    </location>
</feature>
<dbReference type="AlphaFoldDB" id="A0A165BKU3"/>
<dbReference type="Gene3D" id="2.30.29.30">
    <property type="entry name" value="Pleckstrin-homology domain (PH domain)/Phosphotyrosine-binding domain (PTB)"/>
    <property type="match status" value="2"/>
</dbReference>
<feature type="compositionally biased region" description="Acidic residues" evidence="1">
    <location>
        <begin position="335"/>
        <end position="348"/>
    </location>
</feature>
<proteinExistence type="predicted"/>
<feature type="region of interest" description="Disordered" evidence="1">
    <location>
        <begin position="1"/>
        <end position="24"/>
    </location>
</feature>
<evidence type="ECO:0000313" key="2">
    <source>
        <dbReference type="EMBL" id="KZT01237.1"/>
    </source>
</evidence>
<dbReference type="STRING" id="1314785.A0A165BKU3"/>
<dbReference type="SUPFAM" id="SSF50729">
    <property type="entry name" value="PH domain-like"/>
    <property type="match status" value="1"/>
</dbReference>
<dbReference type="InterPro" id="IPR011993">
    <property type="entry name" value="PH-like_dom_sf"/>
</dbReference>
<feature type="region of interest" description="Disordered" evidence="1">
    <location>
        <begin position="518"/>
        <end position="599"/>
    </location>
</feature>
<reference evidence="2 3" key="1">
    <citation type="journal article" date="2016" name="Mol. Biol. Evol.">
        <title>Comparative Genomics of Early-Diverging Mushroom-Forming Fungi Provides Insights into the Origins of Lignocellulose Decay Capabilities.</title>
        <authorList>
            <person name="Nagy L.G."/>
            <person name="Riley R."/>
            <person name="Tritt A."/>
            <person name="Adam C."/>
            <person name="Daum C."/>
            <person name="Floudas D."/>
            <person name="Sun H."/>
            <person name="Yadav J.S."/>
            <person name="Pangilinan J."/>
            <person name="Larsson K.H."/>
            <person name="Matsuura K."/>
            <person name="Barry K."/>
            <person name="Labutti K."/>
            <person name="Kuo R."/>
            <person name="Ohm R.A."/>
            <person name="Bhattacharya S.S."/>
            <person name="Shirouzu T."/>
            <person name="Yoshinaga Y."/>
            <person name="Martin F.M."/>
            <person name="Grigoriev I.V."/>
            <person name="Hibbett D.S."/>
        </authorList>
    </citation>
    <scope>NUCLEOTIDE SEQUENCE [LARGE SCALE GENOMIC DNA]</scope>
    <source>
        <strain evidence="2 3">93-53</strain>
    </source>
</reference>
<feature type="compositionally biased region" description="Pro residues" evidence="1">
    <location>
        <begin position="721"/>
        <end position="730"/>
    </location>
</feature>
<feature type="compositionally biased region" description="Basic and acidic residues" evidence="1">
    <location>
        <begin position="691"/>
        <end position="706"/>
    </location>
</feature>
<evidence type="ECO:0008006" key="4">
    <source>
        <dbReference type="Google" id="ProtNLM"/>
    </source>
</evidence>
<feature type="compositionally biased region" description="Polar residues" evidence="1">
    <location>
        <begin position="92"/>
        <end position="117"/>
    </location>
</feature>
<feature type="region of interest" description="Disordered" evidence="1">
    <location>
        <begin position="229"/>
        <end position="248"/>
    </location>
</feature>
<dbReference type="Proteomes" id="UP000076871">
    <property type="component" value="Unassembled WGS sequence"/>
</dbReference>
<evidence type="ECO:0000313" key="3">
    <source>
        <dbReference type="Proteomes" id="UP000076871"/>
    </source>
</evidence>
<dbReference type="InParanoid" id="A0A165BKU3"/>
<feature type="region of interest" description="Disordered" evidence="1">
    <location>
        <begin position="291"/>
        <end position="410"/>
    </location>
</feature>
<feature type="compositionally biased region" description="Polar residues" evidence="1">
    <location>
        <begin position="795"/>
        <end position="811"/>
    </location>
</feature>
<feature type="compositionally biased region" description="Polar residues" evidence="1">
    <location>
        <begin position="745"/>
        <end position="767"/>
    </location>
</feature>
<dbReference type="OrthoDB" id="5865767at2759"/>
<sequence length="966" mass="104598">MSASHAGTVAEEVPRSHSAADVRSSQFLIRTSQFLKKASNFRGSKRKSGDAKHKDATVFERSTRSMDLGAKDLAMLANAHTSLHIDRHSRTPSDSSDSGLAQLRNGSHNSLPITTQPHADMTPKTSHDAMPPVPVRTMEDHALESAQAPPQDGMHSASQTERSVHITPSITEYAPTVQMSTSPEIRINDVPSPIDDDDVVQLPTTEDAPLRAALHDRASSVSTPTMAVTPSAHRQSLSSGQISPSLSDRRILAPRLATLPPPMMASFTANGSTRLTPSVVTRHPPMPILNLPTLPPITPNSPIHPPPRAPLRSIPALPMRGPSESAQQGDHDNAMLDEEEDEEGEDYPDASPEREADADAAATDEEGAEEATEMYSSPDTPRSRGDRLTGLPQIDSSPRRTSRTEEFEVNRGNFTPQLDILRASLVCPGSSSPVESDYFTSKRPHTSHTSSAARTPRPSDFIGSSRLRTPALGNVPQIAPMSPGSPRPGLYHLGSRSMVDLLSISKRERDQMATATIDIDDMLEQRGSKLLPGPSTDDDSEQRAPKVRAEPEEPDTPTLRRQRSLPTYRMSSDPPPYPDFHPRRAPPIQPREEEGQERLPSYSNLIYLAAVMPRKLEFVKPGVQARDRKWRRVLCVLDGTAFRVYKCPPGAAGVSAIEEWWEKKVGVGDITVTNTVAVTQSGIVVSAVRGRGPERSGGERPGKTDADDGSDAGSNANQQINPPPQPPVPPSRSKLQLAASLLHPSRSTHSNRSGHSSNDSRASSISHQRVAVSPARPRASMDAPQEDPFAITAVPRNSTEISPTTRQSSFASSNTRSTVSTSPSTTNDSSSFLRSRLLHHAATENSKSLLEPNPKDLIRAYTLQHAESGLASDYTKRKNVIRVRVEGEQFLLQAQDVAAVIDWIEGIQAGTNVALDLDERPMPKGPIFPRRRRRRARAAAAGATGATRVIALQSESGQNATTTATA</sequence>
<organism evidence="2 3">
    <name type="scientific">Laetiporus sulphureus 93-53</name>
    <dbReference type="NCBI Taxonomy" id="1314785"/>
    <lineage>
        <taxon>Eukaryota</taxon>
        <taxon>Fungi</taxon>
        <taxon>Dikarya</taxon>
        <taxon>Basidiomycota</taxon>
        <taxon>Agaricomycotina</taxon>
        <taxon>Agaricomycetes</taxon>
        <taxon>Polyporales</taxon>
        <taxon>Laetiporus</taxon>
    </lineage>
</organism>
<feature type="region of interest" description="Disordered" evidence="1">
    <location>
        <begin position="84"/>
        <end position="131"/>
    </location>
</feature>
<dbReference type="PANTHER" id="PTHR37283">
    <property type="entry name" value="PH DOMAIN-CONTAINING PROTEIN YHR131C"/>
    <property type="match status" value="1"/>
</dbReference>
<dbReference type="EMBL" id="KV427668">
    <property type="protein sequence ID" value="KZT01237.1"/>
    <property type="molecule type" value="Genomic_DNA"/>
</dbReference>
<feature type="region of interest" description="Disordered" evidence="1">
    <location>
        <begin position="687"/>
        <end position="831"/>
    </location>
</feature>